<accession>A0A1R2BAK2</accession>
<keyword evidence="1" id="KW-0732">Signal</keyword>
<evidence type="ECO:0000313" key="3">
    <source>
        <dbReference type="Proteomes" id="UP000187209"/>
    </source>
</evidence>
<comment type="caution">
    <text evidence="2">The sequence shown here is derived from an EMBL/GenBank/DDBJ whole genome shotgun (WGS) entry which is preliminary data.</text>
</comment>
<proteinExistence type="predicted"/>
<name>A0A1R2BAK2_9CILI</name>
<organism evidence="2 3">
    <name type="scientific">Stentor coeruleus</name>
    <dbReference type="NCBI Taxonomy" id="5963"/>
    <lineage>
        <taxon>Eukaryota</taxon>
        <taxon>Sar</taxon>
        <taxon>Alveolata</taxon>
        <taxon>Ciliophora</taxon>
        <taxon>Postciliodesmatophora</taxon>
        <taxon>Heterotrichea</taxon>
        <taxon>Heterotrichida</taxon>
        <taxon>Stentoridae</taxon>
        <taxon>Stentor</taxon>
    </lineage>
</organism>
<reference evidence="2 3" key="1">
    <citation type="submission" date="2016-11" db="EMBL/GenBank/DDBJ databases">
        <title>The macronuclear genome of Stentor coeruleus: a giant cell with tiny introns.</title>
        <authorList>
            <person name="Slabodnick M."/>
            <person name="Ruby J.G."/>
            <person name="Reiff S.B."/>
            <person name="Swart E.C."/>
            <person name="Gosai S."/>
            <person name="Prabakaran S."/>
            <person name="Witkowska E."/>
            <person name="Larue G.E."/>
            <person name="Fisher S."/>
            <person name="Freeman R.M."/>
            <person name="Gunawardena J."/>
            <person name="Chu W."/>
            <person name="Stover N.A."/>
            <person name="Gregory B.D."/>
            <person name="Nowacki M."/>
            <person name="Derisi J."/>
            <person name="Roy S.W."/>
            <person name="Marshall W.F."/>
            <person name="Sood P."/>
        </authorList>
    </citation>
    <scope>NUCLEOTIDE SEQUENCE [LARGE SCALE GENOMIC DNA]</scope>
    <source>
        <strain evidence="2">WM001</strain>
    </source>
</reference>
<protein>
    <submittedName>
        <fullName evidence="2">Uncharacterized protein</fullName>
    </submittedName>
</protein>
<keyword evidence="3" id="KW-1185">Reference proteome</keyword>
<dbReference type="EMBL" id="MPUH01000796">
    <property type="protein sequence ID" value="OMJ73786.1"/>
    <property type="molecule type" value="Genomic_DNA"/>
</dbReference>
<evidence type="ECO:0000313" key="2">
    <source>
        <dbReference type="EMBL" id="OMJ73786.1"/>
    </source>
</evidence>
<dbReference type="AlphaFoldDB" id="A0A1R2BAK2"/>
<evidence type="ECO:0000256" key="1">
    <source>
        <dbReference type="SAM" id="SignalP"/>
    </source>
</evidence>
<dbReference type="PROSITE" id="PS51257">
    <property type="entry name" value="PROKAR_LIPOPROTEIN"/>
    <property type="match status" value="1"/>
</dbReference>
<dbReference type="OrthoDB" id="326101at2759"/>
<feature type="signal peptide" evidence="1">
    <location>
        <begin position="1"/>
        <end position="19"/>
    </location>
</feature>
<gene>
    <name evidence="2" type="ORF">SteCoe_27462</name>
</gene>
<dbReference type="Proteomes" id="UP000187209">
    <property type="component" value="Unassembled WGS sequence"/>
</dbReference>
<sequence length="306" mass="34146">MRLPIIFIILLSLSSACPAGDFYMGLIEGFESDPDLYGNCGNNLVLLGNQIGLIIPDIENYLKETPGSLTKLIQDVQVFITAIESTPSDCDFSAFAKSFLQFTTTEGRKNIYQNYLKNYSEINSLSLNIETCETDYKLCGSSIGTMLRLLTGANLQQGLRGSLEMTSNDISNFFQGLASSYAGHIASTPLCKGNVLRLMPDLSKLINEITSGIINYDYLMAEIELTVLKTCWRTDWSKSYSIEALINFFKIAFDIKAWELSYFMNTAAIDGYLNQIKNCSQNYNDCGQAIPSILSLNRPWVGYDHK</sequence>
<feature type="chain" id="PRO_5012706567" evidence="1">
    <location>
        <begin position="20"/>
        <end position="306"/>
    </location>
</feature>